<organism evidence="3 4">
    <name type="scientific">Littorina saxatilis</name>
    <dbReference type="NCBI Taxonomy" id="31220"/>
    <lineage>
        <taxon>Eukaryota</taxon>
        <taxon>Metazoa</taxon>
        <taxon>Spiralia</taxon>
        <taxon>Lophotrochozoa</taxon>
        <taxon>Mollusca</taxon>
        <taxon>Gastropoda</taxon>
        <taxon>Caenogastropoda</taxon>
        <taxon>Littorinimorpha</taxon>
        <taxon>Littorinoidea</taxon>
        <taxon>Littorinidae</taxon>
        <taxon>Littorina</taxon>
    </lineage>
</organism>
<protein>
    <submittedName>
        <fullName evidence="3">Uncharacterized protein</fullName>
    </submittedName>
</protein>
<name>A0AAN9B7T6_9CAEN</name>
<reference evidence="3 4" key="1">
    <citation type="submission" date="2024-02" db="EMBL/GenBank/DDBJ databases">
        <title>Chromosome-scale genome assembly of the rough periwinkle Littorina saxatilis.</title>
        <authorList>
            <person name="De Jode A."/>
            <person name="Faria R."/>
            <person name="Formenti G."/>
            <person name="Sims Y."/>
            <person name="Smith T.P."/>
            <person name="Tracey A."/>
            <person name="Wood J.M.D."/>
            <person name="Zagrodzka Z.B."/>
            <person name="Johannesson K."/>
            <person name="Butlin R.K."/>
            <person name="Leder E.H."/>
        </authorList>
    </citation>
    <scope>NUCLEOTIDE SEQUENCE [LARGE SCALE GENOMIC DNA]</scope>
    <source>
        <strain evidence="3">Snail1</strain>
        <tissue evidence="3">Muscle</tissue>
    </source>
</reference>
<feature type="chain" id="PRO_5042963065" evidence="2">
    <location>
        <begin position="26"/>
        <end position="520"/>
    </location>
</feature>
<evidence type="ECO:0000313" key="3">
    <source>
        <dbReference type="EMBL" id="KAK7100477.1"/>
    </source>
</evidence>
<evidence type="ECO:0000313" key="4">
    <source>
        <dbReference type="Proteomes" id="UP001374579"/>
    </source>
</evidence>
<proteinExistence type="predicted"/>
<evidence type="ECO:0000256" key="1">
    <source>
        <dbReference type="SAM" id="Phobius"/>
    </source>
</evidence>
<dbReference type="AlphaFoldDB" id="A0AAN9B7T6"/>
<gene>
    <name evidence="3" type="ORF">V1264_023427</name>
</gene>
<keyword evidence="2" id="KW-0732">Signal</keyword>
<feature type="transmembrane region" description="Helical" evidence="1">
    <location>
        <begin position="337"/>
        <end position="364"/>
    </location>
</feature>
<accession>A0AAN9B7T6</accession>
<comment type="caution">
    <text evidence="3">The sequence shown here is derived from an EMBL/GenBank/DDBJ whole genome shotgun (WGS) entry which is preliminary data.</text>
</comment>
<evidence type="ECO:0000256" key="2">
    <source>
        <dbReference type="SAM" id="SignalP"/>
    </source>
</evidence>
<keyword evidence="1" id="KW-1133">Transmembrane helix</keyword>
<keyword evidence="1" id="KW-0472">Membrane</keyword>
<feature type="signal peptide" evidence="2">
    <location>
        <begin position="1"/>
        <end position="25"/>
    </location>
</feature>
<sequence length="520" mass="57048">MTQIRVLVVFYGCAIFALLFQGTAPFQEKTAHACHSLSDCGHAQLTCNADQRLAILRVSHGHHLNLSNFDQCPSSVENCSAVADVCCRPPIETSLRCLEDYPLESEVLMEAHQNCSASLSRSSDYVTCDLELPPSPQQAKGRCSNVTIQENIIVFQNLSSYSTVDYACVNESDVVQLCTASKKSGNLLYTLWDSGQALPDASDANMTTCQCSVTSASASQVFIRALDVRIPQTDVSQGCSYVTVTDSGRTWLNTSCLTDTSIYFHTSSQTTRVTTPIDVIMSLNTKHLPDIVWLGFTSSLRENELTLTCYEAGAIIRPLEKPSTQPSNADGNGDSSFPVAATVGASVAVIVILVIGGFVCFHFFNKRKSSSGVTKPKGQSWWERTREQDRIAELSQLGLASKVIIDSGRHMQYGKHPTYRRHYPTGDNNPPIYFVPGSAFGRDPAAAEAETNIDFDQLSQQRTMPVYQHSENGSVRGRPLEPRVMFSPSTGPDQVVILSGEQPPPLRRYNIPPLTIREIE</sequence>
<keyword evidence="4" id="KW-1185">Reference proteome</keyword>
<dbReference type="Proteomes" id="UP001374579">
    <property type="component" value="Unassembled WGS sequence"/>
</dbReference>
<dbReference type="EMBL" id="JBAMIC010000011">
    <property type="protein sequence ID" value="KAK7100477.1"/>
    <property type="molecule type" value="Genomic_DNA"/>
</dbReference>
<keyword evidence="1" id="KW-0812">Transmembrane</keyword>